<comment type="caution">
    <text evidence="6">The sequence shown here is derived from an EMBL/GenBank/DDBJ whole genome shotgun (WGS) entry which is preliminary data.</text>
</comment>
<dbReference type="Proteomes" id="UP001271007">
    <property type="component" value="Unassembled WGS sequence"/>
</dbReference>
<feature type="compositionally biased region" description="Polar residues" evidence="5">
    <location>
        <begin position="184"/>
        <end position="197"/>
    </location>
</feature>
<dbReference type="InterPro" id="IPR050618">
    <property type="entry name" value="Ubq-SigPath_Reg"/>
</dbReference>
<organism evidence="6 7">
    <name type="scientific">Extremus antarcticus</name>
    <dbReference type="NCBI Taxonomy" id="702011"/>
    <lineage>
        <taxon>Eukaryota</taxon>
        <taxon>Fungi</taxon>
        <taxon>Dikarya</taxon>
        <taxon>Ascomycota</taxon>
        <taxon>Pezizomycotina</taxon>
        <taxon>Dothideomycetes</taxon>
        <taxon>Dothideomycetidae</taxon>
        <taxon>Mycosphaerellales</taxon>
        <taxon>Extremaceae</taxon>
        <taxon>Extremus</taxon>
    </lineage>
</organism>
<evidence type="ECO:0008006" key="8">
    <source>
        <dbReference type="Google" id="ProtNLM"/>
    </source>
</evidence>
<evidence type="ECO:0000256" key="5">
    <source>
        <dbReference type="SAM" id="MobiDB-lite"/>
    </source>
</evidence>
<keyword evidence="4" id="KW-0472">Membrane</keyword>
<accession>A0AAJ0DR49</accession>
<evidence type="ECO:0000256" key="1">
    <source>
        <dbReference type="ARBA" id="ARBA00004370"/>
    </source>
</evidence>
<comment type="subcellular location">
    <subcellularLocation>
        <location evidence="1">Membrane</location>
    </subcellularLocation>
</comment>
<reference evidence="6" key="1">
    <citation type="submission" date="2023-04" db="EMBL/GenBank/DDBJ databases">
        <title>Black Yeasts Isolated from many extreme environments.</title>
        <authorList>
            <person name="Coleine C."/>
            <person name="Stajich J.E."/>
            <person name="Selbmann L."/>
        </authorList>
    </citation>
    <scope>NUCLEOTIDE SEQUENCE</scope>
    <source>
        <strain evidence="6">CCFEE 5312</strain>
    </source>
</reference>
<dbReference type="EMBL" id="JAWDJX010000009">
    <property type="protein sequence ID" value="KAK3055115.1"/>
    <property type="molecule type" value="Genomic_DNA"/>
</dbReference>
<sequence>MSGEKYAPPPGPPPGYAARNPAAAQGQTGPHVSWGGQGRGSEIGSNNPFHSTHMNASQGQPQSNYDAPPEYEAPPGPPPGHHSDEKRPLPNDDYAPPPGPPPQHQAVSEPEPPPYDPWMAIPDNALLPPPPSIHEERSPASNASWDDAARARDWCQRNPLWQPRRQNQQTLSRIASGDVHLTMPPNTKNIQITQSGVGRTRVRSSPKCTDTILLSDVPMYPATTGRPRTVYFEIHVLSMGGHGSSRNEEADASIAIGFCAPPYPSWRQPGWHRASLGVHGDDGRRFVEDSFGGQDFVGAFRKHDTVGIGMAFSPPSYVGGKNNVDVFFTRNGKRESGWNLHEERDKEQDGGNVFGLEGDHDLLGAVGCFGGVEFEVLCRRQDWMFQPPL</sequence>
<gene>
    <name evidence="6" type="ORF">LTR09_003668</name>
</gene>
<evidence type="ECO:0000313" key="7">
    <source>
        <dbReference type="Proteomes" id="UP001271007"/>
    </source>
</evidence>
<keyword evidence="3" id="KW-1133">Transmembrane helix</keyword>
<feature type="compositionally biased region" description="Polar residues" evidence="5">
    <location>
        <begin position="43"/>
        <end position="65"/>
    </location>
</feature>
<feature type="compositionally biased region" description="Pro residues" evidence="5">
    <location>
        <begin position="71"/>
        <end position="80"/>
    </location>
</feature>
<evidence type="ECO:0000256" key="4">
    <source>
        <dbReference type="ARBA" id="ARBA00023136"/>
    </source>
</evidence>
<dbReference type="GO" id="GO:0016020">
    <property type="term" value="C:membrane"/>
    <property type="evidence" value="ECO:0007669"/>
    <property type="project" value="UniProtKB-SubCell"/>
</dbReference>
<protein>
    <recommendedName>
        <fullName evidence="8">SPRY domain-containing protein</fullName>
    </recommendedName>
</protein>
<dbReference type="AlphaFoldDB" id="A0AAJ0DR49"/>
<name>A0AAJ0DR49_9PEZI</name>
<dbReference type="PANTHER" id="PTHR12864">
    <property type="entry name" value="RAN BINDING PROTEIN 9-RELATED"/>
    <property type="match status" value="1"/>
</dbReference>
<feature type="compositionally biased region" description="Basic and acidic residues" evidence="5">
    <location>
        <begin position="81"/>
        <end position="90"/>
    </location>
</feature>
<feature type="region of interest" description="Disordered" evidence="5">
    <location>
        <begin position="184"/>
        <end position="204"/>
    </location>
</feature>
<evidence type="ECO:0000313" key="6">
    <source>
        <dbReference type="EMBL" id="KAK3055115.1"/>
    </source>
</evidence>
<feature type="region of interest" description="Disordered" evidence="5">
    <location>
        <begin position="1"/>
        <end position="147"/>
    </location>
</feature>
<keyword evidence="7" id="KW-1185">Reference proteome</keyword>
<evidence type="ECO:0000256" key="2">
    <source>
        <dbReference type="ARBA" id="ARBA00022692"/>
    </source>
</evidence>
<dbReference type="Gene3D" id="2.60.120.920">
    <property type="match status" value="1"/>
</dbReference>
<proteinExistence type="predicted"/>
<dbReference type="CDD" id="cd12910">
    <property type="entry name" value="SPRY_SSH4_like"/>
    <property type="match status" value="1"/>
</dbReference>
<evidence type="ECO:0000256" key="3">
    <source>
        <dbReference type="ARBA" id="ARBA00022989"/>
    </source>
</evidence>
<dbReference type="InterPro" id="IPR043136">
    <property type="entry name" value="B30.2/SPRY_sf"/>
</dbReference>
<keyword evidence="2" id="KW-0812">Transmembrane</keyword>
<dbReference type="InterPro" id="IPR035780">
    <property type="entry name" value="SPRY_Ssh4-like"/>
</dbReference>